<evidence type="ECO:0000256" key="4">
    <source>
        <dbReference type="ARBA" id="ARBA00022840"/>
    </source>
</evidence>
<dbReference type="RefSeq" id="WP_238240998.1">
    <property type="nucleotide sequence ID" value="NZ_BPQQ01000084.1"/>
</dbReference>
<proteinExistence type="inferred from homology"/>
<comment type="caution">
    <text evidence="7">The sequence shown here is derived from an EMBL/GenBank/DDBJ whole genome shotgun (WGS) entry which is preliminary data.</text>
</comment>
<dbReference type="Proteomes" id="UP001055153">
    <property type="component" value="Unassembled WGS sequence"/>
</dbReference>
<reference evidence="7" key="1">
    <citation type="journal article" date="2021" name="Front. Microbiol.">
        <title>Comprehensive Comparative Genomics and Phenotyping of Methylobacterium Species.</title>
        <authorList>
            <person name="Alessa O."/>
            <person name="Ogura Y."/>
            <person name="Fujitani Y."/>
            <person name="Takami H."/>
            <person name="Hayashi T."/>
            <person name="Sahin N."/>
            <person name="Tani A."/>
        </authorList>
    </citation>
    <scope>NUCLEOTIDE SEQUENCE</scope>
    <source>
        <strain evidence="7">DSM 17168</strain>
    </source>
</reference>
<sequence>MSLLRVEKLDLRYGDSQVLWAIDLAVEEGRISALVGANGAGKTTLMRAIAGLVRPSAGRISFGGEDLARVPAETRVRRGIALVPEGRRLFAGLSVRENLMLGAHVRTDRSAVADDLSKIFALFPELEKLSGQIAGTMSGGQQQMCAVGRALMARPRLLLIDEMSLGLAPVVVDRIAMALKSVNAEDGITMLLVEQDVELALEIASHATVMDTGRVVLDGPSTALIDDPKIREAYMGLAA</sequence>
<dbReference type="PROSITE" id="PS50893">
    <property type="entry name" value="ABC_TRANSPORTER_2"/>
    <property type="match status" value="1"/>
</dbReference>
<evidence type="ECO:0000256" key="5">
    <source>
        <dbReference type="ARBA" id="ARBA00022970"/>
    </source>
</evidence>
<comment type="similarity">
    <text evidence="1">Belongs to the ABC transporter superfamily.</text>
</comment>
<dbReference type="PANTHER" id="PTHR43820:SF4">
    <property type="entry name" value="HIGH-AFFINITY BRANCHED-CHAIN AMINO ACID TRANSPORT ATP-BINDING PROTEIN LIVF"/>
    <property type="match status" value="1"/>
</dbReference>
<reference evidence="7" key="2">
    <citation type="submission" date="2021-08" db="EMBL/GenBank/DDBJ databases">
        <authorList>
            <person name="Tani A."/>
            <person name="Ola A."/>
            <person name="Ogura Y."/>
            <person name="Katsura K."/>
            <person name="Hayashi T."/>
        </authorList>
    </citation>
    <scope>NUCLEOTIDE SEQUENCE</scope>
    <source>
        <strain evidence="7">DSM 17168</strain>
    </source>
</reference>
<dbReference type="InterPro" id="IPR003439">
    <property type="entry name" value="ABC_transporter-like_ATP-bd"/>
</dbReference>
<evidence type="ECO:0000256" key="3">
    <source>
        <dbReference type="ARBA" id="ARBA00022741"/>
    </source>
</evidence>
<accession>A0ABQ4SK81</accession>
<dbReference type="InterPro" id="IPR003593">
    <property type="entry name" value="AAA+_ATPase"/>
</dbReference>
<evidence type="ECO:0000256" key="1">
    <source>
        <dbReference type="ARBA" id="ARBA00005417"/>
    </source>
</evidence>
<dbReference type="CDD" id="cd03224">
    <property type="entry name" value="ABC_TM1139_LivF_branched"/>
    <property type="match status" value="1"/>
</dbReference>
<evidence type="ECO:0000313" key="7">
    <source>
        <dbReference type="EMBL" id="GJE03611.1"/>
    </source>
</evidence>
<dbReference type="InterPro" id="IPR052156">
    <property type="entry name" value="BCAA_Transport_ATP-bd_LivF"/>
</dbReference>
<dbReference type="Pfam" id="PF00005">
    <property type="entry name" value="ABC_tran"/>
    <property type="match status" value="1"/>
</dbReference>
<dbReference type="PANTHER" id="PTHR43820">
    <property type="entry name" value="HIGH-AFFINITY BRANCHED-CHAIN AMINO ACID TRANSPORT ATP-BINDING PROTEIN LIVF"/>
    <property type="match status" value="1"/>
</dbReference>
<dbReference type="SMART" id="SM00382">
    <property type="entry name" value="AAA"/>
    <property type="match status" value="1"/>
</dbReference>
<evidence type="ECO:0000313" key="8">
    <source>
        <dbReference type="Proteomes" id="UP001055153"/>
    </source>
</evidence>
<keyword evidence="4 7" id="KW-0067">ATP-binding</keyword>
<keyword evidence="2" id="KW-0813">Transport</keyword>
<dbReference type="SUPFAM" id="SSF52540">
    <property type="entry name" value="P-loop containing nucleoside triphosphate hydrolases"/>
    <property type="match status" value="1"/>
</dbReference>
<dbReference type="Gene3D" id="3.40.50.300">
    <property type="entry name" value="P-loop containing nucleotide triphosphate hydrolases"/>
    <property type="match status" value="1"/>
</dbReference>
<organism evidence="7 8">
    <name type="scientific">Methylobacterium isbiliense</name>
    <dbReference type="NCBI Taxonomy" id="315478"/>
    <lineage>
        <taxon>Bacteria</taxon>
        <taxon>Pseudomonadati</taxon>
        <taxon>Pseudomonadota</taxon>
        <taxon>Alphaproteobacteria</taxon>
        <taxon>Hyphomicrobiales</taxon>
        <taxon>Methylobacteriaceae</taxon>
        <taxon>Methylobacterium</taxon>
    </lineage>
</organism>
<dbReference type="GO" id="GO:0005524">
    <property type="term" value="F:ATP binding"/>
    <property type="evidence" value="ECO:0007669"/>
    <property type="project" value="UniProtKB-KW"/>
</dbReference>
<keyword evidence="5" id="KW-0029">Amino-acid transport</keyword>
<evidence type="ECO:0000256" key="2">
    <source>
        <dbReference type="ARBA" id="ARBA00022448"/>
    </source>
</evidence>
<dbReference type="EMBL" id="BPQQ01000084">
    <property type="protein sequence ID" value="GJE03611.1"/>
    <property type="molecule type" value="Genomic_DNA"/>
</dbReference>
<protein>
    <submittedName>
        <fullName evidence="7">High-affinity branched-chain amino acid transport ATP-binding protein LivF</fullName>
    </submittedName>
</protein>
<keyword evidence="3" id="KW-0547">Nucleotide-binding</keyword>
<feature type="domain" description="ABC transporter" evidence="6">
    <location>
        <begin position="4"/>
        <end position="237"/>
    </location>
</feature>
<keyword evidence="8" id="KW-1185">Reference proteome</keyword>
<gene>
    <name evidence="7" type="primary">livF_18</name>
    <name evidence="7" type="ORF">GMJLKIPL_5568</name>
</gene>
<dbReference type="InterPro" id="IPR027417">
    <property type="entry name" value="P-loop_NTPase"/>
</dbReference>
<evidence type="ECO:0000259" key="6">
    <source>
        <dbReference type="PROSITE" id="PS50893"/>
    </source>
</evidence>
<name>A0ABQ4SK81_9HYPH</name>